<protein>
    <recommendedName>
        <fullName evidence="7">Arf-GAP domain-containing protein</fullName>
    </recommendedName>
</protein>
<dbReference type="InterPro" id="IPR001164">
    <property type="entry name" value="ArfGAP_dom"/>
</dbReference>
<proteinExistence type="predicted"/>
<dbReference type="PANTHER" id="PTHR45705:SF1">
    <property type="entry name" value="FI20236P1"/>
    <property type="match status" value="1"/>
</dbReference>
<evidence type="ECO:0000313" key="8">
    <source>
        <dbReference type="EnsemblMetazoa" id="GAUT017044-PA"/>
    </source>
</evidence>
<dbReference type="Gene3D" id="1.10.220.150">
    <property type="entry name" value="Arf GTPase activating protein"/>
    <property type="match status" value="1"/>
</dbReference>
<evidence type="ECO:0000259" key="7">
    <source>
        <dbReference type="PROSITE" id="PS50115"/>
    </source>
</evidence>
<dbReference type="PANTHER" id="PTHR45705">
    <property type="entry name" value="FI20236P1"/>
    <property type="match status" value="1"/>
</dbReference>
<organism evidence="8 9">
    <name type="scientific">Glossina austeni</name>
    <name type="common">Savannah tsetse fly</name>
    <dbReference type="NCBI Taxonomy" id="7395"/>
    <lineage>
        <taxon>Eukaryota</taxon>
        <taxon>Metazoa</taxon>
        <taxon>Ecdysozoa</taxon>
        <taxon>Arthropoda</taxon>
        <taxon>Hexapoda</taxon>
        <taxon>Insecta</taxon>
        <taxon>Pterygota</taxon>
        <taxon>Neoptera</taxon>
        <taxon>Endopterygota</taxon>
        <taxon>Diptera</taxon>
        <taxon>Brachycera</taxon>
        <taxon>Muscomorpha</taxon>
        <taxon>Hippoboscoidea</taxon>
        <taxon>Glossinidae</taxon>
        <taxon>Glossina</taxon>
    </lineage>
</organism>
<evidence type="ECO:0000256" key="2">
    <source>
        <dbReference type="ARBA" id="ARBA00022723"/>
    </source>
</evidence>
<evidence type="ECO:0000256" key="3">
    <source>
        <dbReference type="ARBA" id="ARBA00022771"/>
    </source>
</evidence>
<feature type="compositionally biased region" description="Polar residues" evidence="6">
    <location>
        <begin position="252"/>
        <end position="264"/>
    </location>
</feature>
<feature type="compositionally biased region" description="Polar residues" evidence="6">
    <location>
        <begin position="209"/>
        <end position="226"/>
    </location>
</feature>
<dbReference type="PROSITE" id="PS50115">
    <property type="entry name" value="ARFGAP"/>
    <property type="match status" value="1"/>
</dbReference>
<evidence type="ECO:0000256" key="1">
    <source>
        <dbReference type="ARBA" id="ARBA00022468"/>
    </source>
</evidence>
<dbReference type="GO" id="GO:0005096">
    <property type="term" value="F:GTPase activator activity"/>
    <property type="evidence" value="ECO:0007669"/>
    <property type="project" value="UniProtKB-KW"/>
</dbReference>
<feature type="region of interest" description="Disordered" evidence="6">
    <location>
        <begin position="173"/>
        <end position="264"/>
    </location>
</feature>
<accession>A0A1A9UVJ7</accession>
<sequence length="509" mass="54398">MSSATTSRKETERTKLIQEKCQTLLTQMLRDEDNKYCVDCDAKGPRWASWNLGVFLCIRCAGIHRNLGVHISRVKSVNLDTWTPEQVISLQQMGNSRARAVYEAQLPDGFRRPQTDTALESFIRAKYEHKKYLAREWVPPSPPKVDWAKEIDEELERQKRKKKAAQANTALGIGVLSGGSNDKKTSSSLKAVPLPAPLPKPKSSNSPKTQRSNNTGTANADNNHSNDLLGLASPTKPVQNSSSGQTTTGTNDMQNDNFSCFLSATPSNNEAQKLVNNTNSSQNALAKEEEDFFNQSSLHSAVGDKDKTGKLTKDSILALYGQAPANPTLTSMSFIQQPQVVQAAALFAPGGGFTGLTPGSYMGAGGPAVVPQQQQFMTPPNSASMYNAPVMTAPTAFTAAPGMGLMPGTSLMGVNSVGFSTTPFPLQTSYSQTQSLASGQPGNIMTTNPALNTAMVFPGLQAQSAFNQGLIGAYSSSSLASNNPSTVNAPATANLPQQFGNLNIGNVWQ</sequence>
<dbReference type="PRINTS" id="PR00405">
    <property type="entry name" value="REVINTRACTNG"/>
</dbReference>
<dbReference type="GO" id="GO:0005737">
    <property type="term" value="C:cytoplasm"/>
    <property type="evidence" value="ECO:0007669"/>
    <property type="project" value="TreeGrafter"/>
</dbReference>
<evidence type="ECO:0000256" key="5">
    <source>
        <dbReference type="PROSITE-ProRule" id="PRU00288"/>
    </source>
</evidence>
<dbReference type="EnsemblMetazoa" id="GAUT017044-RA">
    <property type="protein sequence ID" value="GAUT017044-PA"/>
    <property type="gene ID" value="GAUT017044"/>
</dbReference>
<keyword evidence="4" id="KW-0862">Zinc</keyword>
<dbReference type="SUPFAM" id="SSF57863">
    <property type="entry name" value="ArfGap/RecO-like zinc finger"/>
    <property type="match status" value="1"/>
</dbReference>
<dbReference type="InterPro" id="IPR037278">
    <property type="entry name" value="ARFGAP/RecO"/>
</dbReference>
<evidence type="ECO:0000256" key="4">
    <source>
        <dbReference type="ARBA" id="ARBA00022833"/>
    </source>
</evidence>
<dbReference type="CDD" id="cd08839">
    <property type="entry name" value="ArfGap_SMAP"/>
    <property type="match status" value="1"/>
</dbReference>
<keyword evidence="2" id="KW-0479">Metal-binding</keyword>
<dbReference type="VEuPathDB" id="VectorBase:GAUT017044"/>
<dbReference type="Pfam" id="PF01412">
    <property type="entry name" value="ArfGap"/>
    <property type="match status" value="1"/>
</dbReference>
<dbReference type="InterPro" id="IPR038508">
    <property type="entry name" value="ArfGAP_dom_sf"/>
</dbReference>
<dbReference type="InterPro" id="IPR051718">
    <property type="entry name" value="ARF_GTPase-activating"/>
</dbReference>
<keyword evidence="1" id="KW-0343">GTPase activation</keyword>
<dbReference type="FunFam" id="1.10.220.150:FF:000009">
    <property type="entry name" value="stromal membrane-associated protein 1 isoform X1"/>
    <property type="match status" value="1"/>
</dbReference>
<evidence type="ECO:0000256" key="6">
    <source>
        <dbReference type="SAM" id="MobiDB-lite"/>
    </source>
</evidence>
<dbReference type="STRING" id="7395.A0A1A9UVJ7"/>
<evidence type="ECO:0000313" key="9">
    <source>
        <dbReference type="Proteomes" id="UP000078200"/>
    </source>
</evidence>
<dbReference type="AlphaFoldDB" id="A0A1A9UVJ7"/>
<dbReference type="Proteomes" id="UP000078200">
    <property type="component" value="Unassembled WGS sequence"/>
</dbReference>
<keyword evidence="3 5" id="KW-0863">Zinc-finger</keyword>
<dbReference type="SMART" id="SM00105">
    <property type="entry name" value="ArfGap"/>
    <property type="match status" value="1"/>
</dbReference>
<dbReference type="GO" id="GO:0008270">
    <property type="term" value="F:zinc ion binding"/>
    <property type="evidence" value="ECO:0007669"/>
    <property type="project" value="UniProtKB-KW"/>
</dbReference>
<dbReference type="InterPro" id="IPR044732">
    <property type="entry name" value="ArfGAP_SMAP1-like"/>
</dbReference>
<feature type="compositionally biased region" description="Low complexity" evidence="6">
    <location>
        <begin position="239"/>
        <end position="251"/>
    </location>
</feature>
<reference evidence="8" key="1">
    <citation type="submission" date="2020-05" db="UniProtKB">
        <authorList>
            <consortium name="EnsemblMetazoa"/>
        </authorList>
    </citation>
    <scope>IDENTIFICATION</scope>
    <source>
        <strain evidence="8">TTRI</strain>
    </source>
</reference>
<keyword evidence="9" id="KW-1185">Reference proteome</keyword>
<name>A0A1A9UVJ7_GLOAU</name>
<feature type="domain" description="Arf-GAP" evidence="7">
    <location>
        <begin position="22"/>
        <end position="145"/>
    </location>
</feature>